<dbReference type="Pfam" id="PF19266">
    <property type="entry name" value="CIS_tube"/>
    <property type="match status" value="1"/>
</dbReference>
<evidence type="ECO:0000313" key="3">
    <source>
        <dbReference type="Proteomes" id="UP000432089"/>
    </source>
</evidence>
<keyword evidence="3" id="KW-1185">Reference proteome</keyword>
<accession>A0A7V7PRE5</accession>
<reference evidence="2 3" key="1">
    <citation type="submission" date="2019-09" db="EMBL/GenBank/DDBJ databases">
        <title>YIM 132180 draft genome.</title>
        <authorList>
            <person name="Zhang K."/>
        </authorList>
    </citation>
    <scope>NUCLEOTIDE SEQUENCE [LARGE SCALE GENOMIC DNA]</scope>
    <source>
        <strain evidence="2 3">YIM 132180</strain>
    </source>
</reference>
<protein>
    <recommendedName>
        <fullName evidence="1">Contractile injection system tube protein N-terminal domain-containing protein</fullName>
    </recommendedName>
</protein>
<proteinExistence type="predicted"/>
<dbReference type="AlphaFoldDB" id="A0A7V7PRE5"/>
<dbReference type="RefSeq" id="WP_150968582.1">
    <property type="nucleotide sequence ID" value="NZ_VZDO01000003.1"/>
</dbReference>
<evidence type="ECO:0000259" key="1">
    <source>
        <dbReference type="Pfam" id="PF19266"/>
    </source>
</evidence>
<evidence type="ECO:0000313" key="2">
    <source>
        <dbReference type="EMBL" id="KAB0681334.1"/>
    </source>
</evidence>
<gene>
    <name evidence="2" type="ORF">F6X38_05465</name>
</gene>
<dbReference type="InterPro" id="IPR045361">
    <property type="entry name" value="CIS_tube_prot_N"/>
</dbReference>
<comment type="caution">
    <text evidence="2">The sequence shown here is derived from an EMBL/GenBank/DDBJ whole genome shotgun (WGS) entry which is preliminary data.</text>
</comment>
<dbReference type="EMBL" id="VZDO01000003">
    <property type="protein sequence ID" value="KAB0681334.1"/>
    <property type="molecule type" value="Genomic_DNA"/>
</dbReference>
<name>A0A7V7PRE5_9HYPH</name>
<organism evidence="2 3">
    <name type="scientific">Plantimonas leprariae</name>
    <dbReference type="NCBI Taxonomy" id="2615207"/>
    <lineage>
        <taxon>Bacteria</taxon>
        <taxon>Pseudomonadati</taxon>
        <taxon>Pseudomonadota</taxon>
        <taxon>Alphaproteobacteria</taxon>
        <taxon>Hyphomicrobiales</taxon>
        <taxon>Aurantimonadaceae</taxon>
        <taxon>Plantimonas</taxon>
    </lineage>
</organism>
<feature type="domain" description="Contractile injection system tube protein N-terminal" evidence="1">
    <location>
        <begin position="11"/>
        <end position="173"/>
    </location>
</feature>
<sequence length="264" mass="28450">MERIAFLVEKTGEQIFCLLNPETVVVRRSAGLRGRRLASGAVTGLALTDDPLIATGGGTTEIDLDLLFDIDLDQDLKRRAAEAATDASVAAPPFDLELADVRNLTRPVWNLAENGEGFDGFGAPPAVRLIWGRAWNIPGVVISVAEKFERFAPDGRPQRSWLRLRLRRVDSEKAASPAPLSATTQFELPLPDAVGRDGEARSTGVTLMPDEFGIPSPRIDEIVAGHYGDLGPLAAVLAFNEIEDPLNVAEGQVLILPEFPVALP</sequence>
<dbReference type="Proteomes" id="UP000432089">
    <property type="component" value="Unassembled WGS sequence"/>
</dbReference>